<proteinExistence type="predicted"/>
<feature type="region of interest" description="Disordered" evidence="1">
    <location>
        <begin position="1"/>
        <end position="45"/>
    </location>
</feature>
<keyword evidence="4" id="KW-1185">Reference proteome</keyword>
<evidence type="ECO:0000256" key="2">
    <source>
        <dbReference type="SAM" id="Phobius"/>
    </source>
</evidence>
<feature type="compositionally biased region" description="Basic and acidic residues" evidence="1">
    <location>
        <begin position="106"/>
        <end position="127"/>
    </location>
</feature>
<evidence type="ECO:0000313" key="4">
    <source>
        <dbReference type="Proteomes" id="UP001302602"/>
    </source>
</evidence>
<feature type="compositionally biased region" description="Polar residues" evidence="1">
    <location>
        <begin position="838"/>
        <end position="848"/>
    </location>
</feature>
<evidence type="ECO:0000256" key="1">
    <source>
        <dbReference type="SAM" id="MobiDB-lite"/>
    </source>
</evidence>
<feature type="region of interest" description="Disordered" evidence="1">
    <location>
        <begin position="326"/>
        <end position="350"/>
    </location>
</feature>
<accession>A0AAN6YYU0</accession>
<comment type="caution">
    <text evidence="3">The sequence shown here is derived from an EMBL/GenBank/DDBJ whole genome shotgun (WGS) entry which is preliminary data.</text>
</comment>
<protein>
    <recommendedName>
        <fullName evidence="5">Adhesin domain-containing protein</fullName>
    </recommendedName>
</protein>
<keyword evidence="2" id="KW-0472">Membrane</keyword>
<sequence length="856" mass="90643">MPYSDNLYSMLDDESDIEPNEGTSNQHGSYEHGVTSQHPAFDSNTVSTAATHAVYDAGDDVDAEDPQLFSPTDGYFGAAAGTSSGTVVPASSNVPHVPNVLVEDPSLERSAAEGKAREAEQERRRNDQGLPDSNDGDTPTVPSLAAGASRNGPTSAYQVPPSSQSATPSSASVAATYYAPSSSSRRPSAATPTSYTAYSQRSAYHGERFPFVPREAPPAYTPSPISPINSHGFDSASSNYRTFSQATHTVVNMGRPEETQGLLSHQPESMRDHNSDGLDEETPSWRGRIRKARRRLGGAKYKMMLSALLLLLVTAGFVTGLVSATRAKTGRHSPATDEPQTNPDQPKMSYPDVDGDFSWDTGMFCKDAQIPRHIQTYHVDFGADKQLKVVEKTSDDEGRRGWGEVHTQGTVVLRRAGTGTPNSAVTLEVTVTDERLPVYSSWDADSGSLKIIVPHRVEWSPDRPKACVNVKATVWVPENAALKLLNVDAVHLDIKLLDNLSLSVVEGTKLGSTVGAITAASTGTSVRDNQLIDIGAPASFTFNSRIIDVKTTAAPIIGTWPLYDYLGLQSTAGNIKVGIDPKPADPDTPKPAILYLKSLSGHVTFREPIHTAEATFRIAQALPRPNDRRQAELRAASVLPPRDYRVDVHTTSGDIIGAAAWSSSAGFKSTSGTISVDLLPVLDSSLAGSGDAREVALSTASTSGATDVSVLEPMWVDAAAILGGGNSGEEGGARGGYVALKTTLPSSTSSFAVSPSFREVGDERRTPLRCLHTAHTSTSANIKVVLPGSWEGDIGLSSLTGLLQVDGEGVKLIKAGSDWPGVNKQLLARKGEQGNGGKTTAKSTSGDVSVSVGKKE</sequence>
<feature type="region of interest" description="Disordered" evidence="1">
    <location>
        <begin position="262"/>
        <end position="282"/>
    </location>
</feature>
<feature type="transmembrane region" description="Helical" evidence="2">
    <location>
        <begin position="303"/>
        <end position="324"/>
    </location>
</feature>
<dbReference type="AlphaFoldDB" id="A0AAN6YYU0"/>
<feature type="compositionally biased region" description="Low complexity" evidence="1">
    <location>
        <begin position="158"/>
        <end position="171"/>
    </location>
</feature>
<name>A0AAN6YYU0_9PEZI</name>
<feature type="region of interest" description="Disordered" evidence="1">
    <location>
        <begin position="829"/>
        <end position="856"/>
    </location>
</feature>
<dbReference type="EMBL" id="MU853261">
    <property type="protein sequence ID" value="KAK4118702.1"/>
    <property type="molecule type" value="Genomic_DNA"/>
</dbReference>
<evidence type="ECO:0000313" key="3">
    <source>
        <dbReference type="EMBL" id="KAK4118702.1"/>
    </source>
</evidence>
<reference evidence="3" key="1">
    <citation type="journal article" date="2023" name="Mol. Phylogenet. Evol.">
        <title>Genome-scale phylogeny and comparative genomics of the fungal order Sordariales.</title>
        <authorList>
            <person name="Hensen N."/>
            <person name="Bonometti L."/>
            <person name="Westerberg I."/>
            <person name="Brannstrom I.O."/>
            <person name="Guillou S."/>
            <person name="Cros-Aarteil S."/>
            <person name="Calhoun S."/>
            <person name="Haridas S."/>
            <person name="Kuo A."/>
            <person name="Mondo S."/>
            <person name="Pangilinan J."/>
            <person name="Riley R."/>
            <person name="LaButti K."/>
            <person name="Andreopoulos B."/>
            <person name="Lipzen A."/>
            <person name="Chen C."/>
            <person name="Yan M."/>
            <person name="Daum C."/>
            <person name="Ng V."/>
            <person name="Clum A."/>
            <person name="Steindorff A."/>
            <person name="Ohm R.A."/>
            <person name="Martin F."/>
            <person name="Silar P."/>
            <person name="Natvig D.O."/>
            <person name="Lalanne C."/>
            <person name="Gautier V."/>
            <person name="Ament-Velasquez S.L."/>
            <person name="Kruys A."/>
            <person name="Hutchinson M.I."/>
            <person name="Powell A.J."/>
            <person name="Barry K."/>
            <person name="Miller A.N."/>
            <person name="Grigoriev I.V."/>
            <person name="Debuchy R."/>
            <person name="Gladieux P."/>
            <person name="Hiltunen Thoren M."/>
            <person name="Johannesson H."/>
        </authorList>
    </citation>
    <scope>NUCLEOTIDE SEQUENCE</scope>
    <source>
        <strain evidence="3">CBS 731.68</strain>
    </source>
</reference>
<dbReference type="RefSeq" id="XP_062642475.1">
    <property type="nucleotide sequence ID" value="XM_062789650.1"/>
</dbReference>
<dbReference type="GeneID" id="87826420"/>
<organism evidence="3 4">
    <name type="scientific">Parathielavia appendiculata</name>
    <dbReference type="NCBI Taxonomy" id="2587402"/>
    <lineage>
        <taxon>Eukaryota</taxon>
        <taxon>Fungi</taxon>
        <taxon>Dikarya</taxon>
        <taxon>Ascomycota</taxon>
        <taxon>Pezizomycotina</taxon>
        <taxon>Sordariomycetes</taxon>
        <taxon>Sordariomycetidae</taxon>
        <taxon>Sordariales</taxon>
        <taxon>Chaetomiaceae</taxon>
        <taxon>Parathielavia</taxon>
    </lineage>
</organism>
<keyword evidence="2" id="KW-1133">Transmembrane helix</keyword>
<feature type="compositionally biased region" description="Polar residues" evidence="1">
    <location>
        <begin position="21"/>
        <end position="45"/>
    </location>
</feature>
<feature type="region of interest" description="Disordered" evidence="1">
    <location>
        <begin position="87"/>
        <end position="171"/>
    </location>
</feature>
<gene>
    <name evidence="3" type="ORF">N657DRAFT_583122</name>
</gene>
<keyword evidence="2" id="KW-0812">Transmembrane</keyword>
<dbReference type="Proteomes" id="UP001302602">
    <property type="component" value="Unassembled WGS sequence"/>
</dbReference>
<reference evidence="3" key="2">
    <citation type="submission" date="2023-05" db="EMBL/GenBank/DDBJ databases">
        <authorList>
            <consortium name="Lawrence Berkeley National Laboratory"/>
            <person name="Steindorff A."/>
            <person name="Hensen N."/>
            <person name="Bonometti L."/>
            <person name="Westerberg I."/>
            <person name="Brannstrom I.O."/>
            <person name="Guillou S."/>
            <person name="Cros-Aarteil S."/>
            <person name="Calhoun S."/>
            <person name="Haridas S."/>
            <person name="Kuo A."/>
            <person name="Mondo S."/>
            <person name="Pangilinan J."/>
            <person name="Riley R."/>
            <person name="Labutti K."/>
            <person name="Andreopoulos B."/>
            <person name="Lipzen A."/>
            <person name="Chen C."/>
            <person name="Yanf M."/>
            <person name="Daum C."/>
            <person name="Ng V."/>
            <person name="Clum A."/>
            <person name="Ohm R."/>
            <person name="Martin F."/>
            <person name="Silar P."/>
            <person name="Natvig D."/>
            <person name="Lalanne C."/>
            <person name="Gautier V."/>
            <person name="Ament-Velasquez S.L."/>
            <person name="Kruys A."/>
            <person name="Hutchinson M.I."/>
            <person name="Powell A.J."/>
            <person name="Barry K."/>
            <person name="Miller A.N."/>
            <person name="Grigoriev I.V."/>
            <person name="Debuchy R."/>
            <person name="Gladieux P."/>
            <person name="Thoren M.H."/>
            <person name="Johannesson H."/>
        </authorList>
    </citation>
    <scope>NUCLEOTIDE SEQUENCE</scope>
    <source>
        <strain evidence="3">CBS 731.68</strain>
    </source>
</reference>
<evidence type="ECO:0008006" key="5">
    <source>
        <dbReference type="Google" id="ProtNLM"/>
    </source>
</evidence>